<accession>A0AAW5TJ92</accession>
<dbReference type="EMBL" id="JAPAIK010000431">
    <property type="protein sequence ID" value="MCW1073664.1"/>
    <property type="molecule type" value="Genomic_DNA"/>
</dbReference>
<dbReference type="Gene3D" id="3.30.980.10">
    <property type="entry name" value="Threonyl-trna Synthetase, Chain A, domain 2"/>
    <property type="match status" value="1"/>
</dbReference>
<feature type="non-terminal residue" evidence="1">
    <location>
        <position position="1"/>
    </location>
</feature>
<dbReference type="Gene3D" id="3.30.54.20">
    <property type="match status" value="1"/>
</dbReference>
<dbReference type="PANTHER" id="PTHR11777">
    <property type="entry name" value="ALANYL-TRNA SYNTHETASE"/>
    <property type="match status" value="1"/>
</dbReference>
<dbReference type="GO" id="GO:0004813">
    <property type="term" value="F:alanine-tRNA ligase activity"/>
    <property type="evidence" value="ECO:0007669"/>
    <property type="project" value="TreeGrafter"/>
</dbReference>
<dbReference type="GO" id="GO:0005829">
    <property type="term" value="C:cytosol"/>
    <property type="evidence" value="ECO:0007669"/>
    <property type="project" value="TreeGrafter"/>
</dbReference>
<gene>
    <name evidence="1" type="ORF">OJ930_11850</name>
</gene>
<dbReference type="GO" id="GO:0002161">
    <property type="term" value="F:aminoacyl-tRNA deacylase activity"/>
    <property type="evidence" value="ECO:0007669"/>
    <property type="project" value="TreeGrafter"/>
</dbReference>
<dbReference type="GO" id="GO:0006419">
    <property type="term" value="P:alanyl-tRNA aminoacylation"/>
    <property type="evidence" value="ECO:0007669"/>
    <property type="project" value="TreeGrafter"/>
</dbReference>
<evidence type="ECO:0000313" key="2">
    <source>
        <dbReference type="Proteomes" id="UP001208853"/>
    </source>
</evidence>
<dbReference type="AlphaFoldDB" id="A0AAW5TJ92"/>
<dbReference type="SUPFAM" id="SSF55186">
    <property type="entry name" value="ThrRS/AlaRS common domain"/>
    <property type="match status" value="1"/>
</dbReference>
<comment type="caution">
    <text evidence="1">The sequence shown here is derived from an EMBL/GenBank/DDBJ whole genome shotgun (WGS) entry which is preliminary data.</text>
</comment>
<organism evidence="1 2">
    <name type="scientific">Streptococcus anginosus</name>
    <dbReference type="NCBI Taxonomy" id="1328"/>
    <lineage>
        <taxon>Bacteria</taxon>
        <taxon>Bacillati</taxon>
        <taxon>Bacillota</taxon>
        <taxon>Bacilli</taxon>
        <taxon>Lactobacillales</taxon>
        <taxon>Streptococcaceae</taxon>
        <taxon>Streptococcus</taxon>
        <taxon>Streptococcus anginosus group</taxon>
    </lineage>
</organism>
<reference evidence="1" key="1">
    <citation type="submission" date="2022-10" db="EMBL/GenBank/DDBJ databases">
        <title>Comparative genomic study of S. anginosus.</title>
        <authorList>
            <person name="Prasad A."/>
            <person name="Ene A."/>
            <person name="Jablonska S."/>
            <person name="Du J."/>
            <person name="Wolfe A.J."/>
            <person name="Putonti C."/>
        </authorList>
    </citation>
    <scope>NUCLEOTIDE SEQUENCE</scope>
    <source>
        <strain evidence="1">UMB6888</strain>
    </source>
</reference>
<proteinExistence type="predicted"/>
<dbReference type="InterPro" id="IPR050058">
    <property type="entry name" value="Ala-tRNA_ligase"/>
</dbReference>
<dbReference type="GO" id="GO:0000166">
    <property type="term" value="F:nucleotide binding"/>
    <property type="evidence" value="ECO:0007669"/>
    <property type="project" value="InterPro"/>
</dbReference>
<evidence type="ECO:0000313" key="1">
    <source>
        <dbReference type="EMBL" id="MCW1073664.1"/>
    </source>
</evidence>
<name>A0AAW5TJ92_STRAP</name>
<protein>
    <submittedName>
        <fullName evidence="1">Alanine--tRNA ligase</fullName>
    </submittedName>
</protein>
<dbReference type="InterPro" id="IPR018163">
    <property type="entry name" value="Thr/Ala-tRNA-synth_IIc_edit"/>
</dbReference>
<dbReference type="Proteomes" id="UP001208853">
    <property type="component" value="Unassembled WGS sequence"/>
</dbReference>
<dbReference type="PANTHER" id="PTHR11777:SF9">
    <property type="entry name" value="ALANINE--TRNA LIGASE, CYTOPLASMIC"/>
    <property type="match status" value="1"/>
</dbReference>
<keyword evidence="1" id="KW-0436">Ligase</keyword>
<feature type="non-terminal residue" evidence="1">
    <location>
        <position position="87"/>
    </location>
</feature>
<sequence>IHKVLHEFIGEQATQAGSEDAPSRLRFDFRHGSQIPVDVMTQIEARANERLQDNLEVTWAEYPIEEAKKLGAQMLFGEKYGDIVRVV</sequence>